<dbReference type="Gene3D" id="3.30.160.100">
    <property type="entry name" value="Ribosome hibernation promotion factor-like"/>
    <property type="match status" value="1"/>
</dbReference>
<dbReference type="NCBIfam" id="TIGR00741">
    <property type="entry name" value="yfiA"/>
    <property type="match status" value="1"/>
</dbReference>
<dbReference type="InterPro" id="IPR003489">
    <property type="entry name" value="RHF/RaiA"/>
</dbReference>
<name>A0ABW4X563_9BACT</name>
<comment type="caution">
    <text evidence="1">The sequence shown here is derived from an EMBL/GenBank/DDBJ whole genome shotgun (WGS) entry which is preliminary data.</text>
</comment>
<dbReference type="RefSeq" id="WP_229961207.1">
    <property type="nucleotide sequence ID" value="NZ_JAJJWI010000011.1"/>
</dbReference>
<dbReference type="EMBL" id="JBHUHV010000059">
    <property type="protein sequence ID" value="MFD2069237.1"/>
    <property type="molecule type" value="Genomic_DNA"/>
</dbReference>
<evidence type="ECO:0000313" key="2">
    <source>
        <dbReference type="Proteomes" id="UP001597369"/>
    </source>
</evidence>
<dbReference type="InterPro" id="IPR036567">
    <property type="entry name" value="RHF-like"/>
</dbReference>
<reference evidence="2" key="1">
    <citation type="journal article" date="2019" name="Int. J. Syst. Evol. Microbiol.">
        <title>The Global Catalogue of Microorganisms (GCM) 10K type strain sequencing project: providing services to taxonomists for standard genome sequencing and annotation.</title>
        <authorList>
            <consortium name="The Broad Institute Genomics Platform"/>
            <consortium name="The Broad Institute Genome Sequencing Center for Infectious Disease"/>
            <person name="Wu L."/>
            <person name="Ma J."/>
        </authorList>
    </citation>
    <scope>NUCLEOTIDE SEQUENCE [LARGE SCALE GENOMIC DNA]</scope>
    <source>
        <strain evidence="2">JCM 16545</strain>
    </source>
</reference>
<sequence length="99" mass="11219">MKLQMNSVHYEASKELTDFITQKVNKLDTFYDNILDGEVFLKPNNTEGTDTRTVEIRLFVPGTTLFSQADAPSFEAAADAAVEAMRRQLKKHKEKQSAH</sequence>
<evidence type="ECO:0000313" key="1">
    <source>
        <dbReference type="EMBL" id="MFD2069237.1"/>
    </source>
</evidence>
<proteinExistence type="predicted"/>
<dbReference type="Proteomes" id="UP001597369">
    <property type="component" value="Unassembled WGS sequence"/>
</dbReference>
<dbReference type="Pfam" id="PF02482">
    <property type="entry name" value="Ribosomal_S30AE"/>
    <property type="match status" value="1"/>
</dbReference>
<organism evidence="1 2">
    <name type="scientific">Pontibacter silvestris</name>
    <dbReference type="NCBI Taxonomy" id="2305183"/>
    <lineage>
        <taxon>Bacteria</taxon>
        <taxon>Pseudomonadati</taxon>
        <taxon>Bacteroidota</taxon>
        <taxon>Cytophagia</taxon>
        <taxon>Cytophagales</taxon>
        <taxon>Hymenobacteraceae</taxon>
        <taxon>Pontibacter</taxon>
    </lineage>
</organism>
<keyword evidence="2" id="KW-1185">Reference proteome</keyword>
<protein>
    <submittedName>
        <fullName evidence="1">Ribosome hibernation-promoting factor, HPF/YfiA family</fullName>
    </submittedName>
</protein>
<accession>A0ABW4X563</accession>
<dbReference type="SUPFAM" id="SSF69754">
    <property type="entry name" value="Ribosome binding protein Y (YfiA homologue)"/>
    <property type="match status" value="1"/>
</dbReference>
<gene>
    <name evidence="1" type="primary">hpf</name>
    <name evidence="1" type="ORF">ACFSKU_20300</name>
</gene>